<dbReference type="Proteomes" id="UP001202281">
    <property type="component" value="Unassembled WGS sequence"/>
</dbReference>
<keyword evidence="4 6" id="KW-1133">Transmembrane helix</keyword>
<feature type="transmembrane region" description="Helical" evidence="6">
    <location>
        <begin position="156"/>
        <end position="175"/>
    </location>
</feature>
<comment type="subcellular location">
    <subcellularLocation>
        <location evidence="1">Cell membrane</location>
        <topology evidence="1">Multi-pass membrane protein</topology>
    </subcellularLocation>
</comment>
<comment type="caution">
    <text evidence="8">The sequence shown here is derived from an EMBL/GenBank/DDBJ whole genome shotgun (WGS) entry which is preliminary data.</text>
</comment>
<dbReference type="Pfam" id="PF07690">
    <property type="entry name" value="MFS_1"/>
    <property type="match status" value="1"/>
</dbReference>
<sequence>MIVRLWPLALGAFALGLDAYVLAGLLPGMAHDLAASQASVGLGVAFFTAAYAVSAPALAFLAVRLTTRKALLSGLVLFTLGNVATMLAPSLRVLLAARLLAGVGAGLYSPLAAASAAGMVESDRRGRALALVLAGLSTGTALGVPVGLLVESRFGWRWTIGMIVAIGLASMAGVARQTAFPRTPAVTWRERMAALHRPFTWATLGVTLWTAIGSLGLYTYLAETAAARAMAEDTPMLIWTWGLGGMAGALLIGPVIDRYLPAARATLILLAMLALGFALVGYAPFAGVGAGCFLWGLAGWGSVAPQQHALVSRNPGHAAALIAWNSSANYLGGAIGATAGSLMLTAHLSARWLPAGAIAAACVAIVIHAGKSTLTARNAVWRQ</sequence>
<evidence type="ECO:0000256" key="4">
    <source>
        <dbReference type="ARBA" id="ARBA00022989"/>
    </source>
</evidence>
<organism evidence="8 9">
    <name type="scientific">Novosphingobium beihaiensis</name>
    <dbReference type="NCBI Taxonomy" id="2930389"/>
    <lineage>
        <taxon>Bacteria</taxon>
        <taxon>Pseudomonadati</taxon>
        <taxon>Pseudomonadota</taxon>
        <taxon>Alphaproteobacteria</taxon>
        <taxon>Sphingomonadales</taxon>
        <taxon>Sphingomonadaceae</taxon>
        <taxon>Novosphingobium</taxon>
    </lineage>
</organism>
<accession>A0ABT0BN02</accession>
<keyword evidence="9" id="KW-1185">Reference proteome</keyword>
<feature type="transmembrane region" description="Helical" evidence="6">
    <location>
        <begin position="352"/>
        <end position="370"/>
    </location>
</feature>
<dbReference type="InterPro" id="IPR011701">
    <property type="entry name" value="MFS"/>
</dbReference>
<keyword evidence="5 6" id="KW-0472">Membrane</keyword>
<evidence type="ECO:0000256" key="1">
    <source>
        <dbReference type="ARBA" id="ARBA00004651"/>
    </source>
</evidence>
<dbReference type="InterPro" id="IPR036259">
    <property type="entry name" value="MFS_trans_sf"/>
</dbReference>
<dbReference type="EMBL" id="JALHLG010000005">
    <property type="protein sequence ID" value="MCJ2186228.1"/>
    <property type="molecule type" value="Genomic_DNA"/>
</dbReference>
<feature type="domain" description="Major facilitator superfamily (MFS) profile" evidence="7">
    <location>
        <begin position="4"/>
        <end position="374"/>
    </location>
</feature>
<evidence type="ECO:0000256" key="6">
    <source>
        <dbReference type="SAM" id="Phobius"/>
    </source>
</evidence>
<dbReference type="PANTHER" id="PTHR43124">
    <property type="entry name" value="PURINE EFFLUX PUMP PBUE"/>
    <property type="match status" value="1"/>
</dbReference>
<feature type="transmembrane region" description="Helical" evidence="6">
    <location>
        <begin position="236"/>
        <end position="256"/>
    </location>
</feature>
<reference evidence="8 9" key="1">
    <citation type="submission" date="2022-04" db="EMBL/GenBank/DDBJ databases">
        <title>Identification of a novel bacterium isolated from mangrove sediments.</title>
        <authorList>
            <person name="Pan X."/>
        </authorList>
    </citation>
    <scope>NUCLEOTIDE SEQUENCE [LARGE SCALE GENOMIC DNA]</scope>
    <source>
        <strain evidence="8 9">B2638</strain>
    </source>
</reference>
<feature type="transmembrane region" description="Helical" evidence="6">
    <location>
        <begin position="39"/>
        <end position="63"/>
    </location>
</feature>
<feature type="transmembrane region" description="Helical" evidence="6">
    <location>
        <begin position="199"/>
        <end position="221"/>
    </location>
</feature>
<evidence type="ECO:0000256" key="3">
    <source>
        <dbReference type="ARBA" id="ARBA00022692"/>
    </source>
</evidence>
<protein>
    <submittedName>
        <fullName evidence="8">MFS transporter</fullName>
    </submittedName>
</protein>
<dbReference type="PANTHER" id="PTHR43124:SF10">
    <property type="entry name" value="PURINE EFFLUX PUMP PBUE"/>
    <property type="match status" value="1"/>
</dbReference>
<dbReference type="InterPro" id="IPR020846">
    <property type="entry name" value="MFS_dom"/>
</dbReference>
<feature type="transmembrane region" description="Helical" evidence="6">
    <location>
        <begin position="95"/>
        <end position="116"/>
    </location>
</feature>
<evidence type="ECO:0000313" key="9">
    <source>
        <dbReference type="Proteomes" id="UP001202281"/>
    </source>
</evidence>
<dbReference type="SUPFAM" id="SSF103473">
    <property type="entry name" value="MFS general substrate transporter"/>
    <property type="match status" value="1"/>
</dbReference>
<dbReference type="PROSITE" id="PS50850">
    <property type="entry name" value="MFS"/>
    <property type="match status" value="1"/>
</dbReference>
<dbReference type="RefSeq" id="WP_243918500.1">
    <property type="nucleotide sequence ID" value="NZ_JALHLG010000005.1"/>
</dbReference>
<evidence type="ECO:0000256" key="5">
    <source>
        <dbReference type="ARBA" id="ARBA00023136"/>
    </source>
</evidence>
<keyword evidence="3 6" id="KW-0812">Transmembrane</keyword>
<keyword evidence="2" id="KW-1003">Cell membrane</keyword>
<dbReference type="InterPro" id="IPR050189">
    <property type="entry name" value="MFS_Efflux_Transporters"/>
</dbReference>
<feature type="transmembrane region" description="Helical" evidence="6">
    <location>
        <begin position="268"/>
        <end position="298"/>
    </location>
</feature>
<dbReference type="CDD" id="cd17324">
    <property type="entry name" value="MFS_NepI_like"/>
    <property type="match status" value="1"/>
</dbReference>
<dbReference type="Gene3D" id="1.20.1250.20">
    <property type="entry name" value="MFS general substrate transporter like domains"/>
    <property type="match status" value="2"/>
</dbReference>
<evidence type="ECO:0000259" key="7">
    <source>
        <dbReference type="PROSITE" id="PS50850"/>
    </source>
</evidence>
<feature type="transmembrane region" description="Helical" evidence="6">
    <location>
        <begin position="128"/>
        <end position="150"/>
    </location>
</feature>
<proteinExistence type="predicted"/>
<evidence type="ECO:0000313" key="8">
    <source>
        <dbReference type="EMBL" id="MCJ2186228.1"/>
    </source>
</evidence>
<evidence type="ECO:0000256" key="2">
    <source>
        <dbReference type="ARBA" id="ARBA00022475"/>
    </source>
</evidence>
<feature type="transmembrane region" description="Helical" evidence="6">
    <location>
        <begin position="70"/>
        <end position="89"/>
    </location>
</feature>
<name>A0ABT0BN02_9SPHN</name>
<gene>
    <name evidence="8" type="ORF">MTR66_05280</name>
</gene>